<evidence type="ECO:0000256" key="2">
    <source>
        <dbReference type="ARBA" id="ARBA00009399"/>
    </source>
</evidence>
<feature type="domain" description="GtrA/DPMS transmembrane" evidence="7">
    <location>
        <begin position="8"/>
        <end position="116"/>
    </location>
</feature>
<dbReference type="Proteomes" id="UP000593932">
    <property type="component" value="Chromosome"/>
</dbReference>
<proteinExistence type="inferred from homology"/>
<feature type="transmembrane region" description="Helical" evidence="6">
    <location>
        <begin position="70"/>
        <end position="89"/>
    </location>
</feature>
<protein>
    <submittedName>
        <fullName evidence="8">GtrA family protein</fullName>
    </submittedName>
</protein>
<dbReference type="Pfam" id="PF04138">
    <property type="entry name" value="GtrA_DPMS_TM"/>
    <property type="match status" value="1"/>
</dbReference>
<sequence>MFKQGVSFLLSGGFNTAATFGLYWLLLLVVGYQAAYAISFVAGIALGYVLNTRFVFQTIHSWKKLALYPLVYLISYAVGAGVLALAVAKLGIDEWLAPLISACVTLPLTFFLSRAVLLPRSSRTSEQ</sequence>
<keyword evidence="5 6" id="KW-0472">Membrane</keyword>
<comment type="subcellular location">
    <subcellularLocation>
        <location evidence="1">Membrane</location>
        <topology evidence="1">Multi-pass membrane protein</topology>
    </subcellularLocation>
</comment>
<feature type="transmembrane region" description="Helical" evidence="6">
    <location>
        <begin position="32"/>
        <end position="50"/>
    </location>
</feature>
<gene>
    <name evidence="8" type="ORF">INQ42_10585</name>
</gene>
<keyword evidence="3 6" id="KW-0812">Transmembrane</keyword>
<dbReference type="InterPro" id="IPR007267">
    <property type="entry name" value="GtrA_DPMS_TM"/>
</dbReference>
<dbReference type="InterPro" id="IPR051401">
    <property type="entry name" value="GtrA_CellWall_Glycosyl"/>
</dbReference>
<dbReference type="PANTHER" id="PTHR38459:SF1">
    <property type="entry name" value="PROPHAGE BACTOPRENOL-LINKED GLUCOSE TRANSLOCASE HOMOLOG"/>
    <property type="match status" value="1"/>
</dbReference>
<organism evidence="8 9">
    <name type="scientific">Novilysobacter avium</name>
    <dbReference type="NCBI Taxonomy" id="2781023"/>
    <lineage>
        <taxon>Bacteria</taxon>
        <taxon>Pseudomonadati</taxon>
        <taxon>Pseudomonadota</taxon>
        <taxon>Gammaproteobacteria</taxon>
        <taxon>Lysobacterales</taxon>
        <taxon>Lysobacteraceae</taxon>
        <taxon>Novilysobacter</taxon>
    </lineage>
</organism>
<reference evidence="8 9" key="1">
    <citation type="submission" date="2020-10" db="EMBL/GenBank/DDBJ databases">
        <title>complete genome sequencing of Lysobacter sp. H23M41.</title>
        <authorList>
            <person name="Bae J.-W."/>
            <person name="Lee S.-Y."/>
        </authorList>
    </citation>
    <scope>NUCLEOTIDE SEQUENCE [LARGE SCALE GENOMIC DNA]</scope>
    <source>
        <strain evidence="8 9">H23M41</strain>
    </source>
</reference>
<evidence type="ECO:0000256" key="1">
    <source>
        <dbReference type="ARBA" id="ARBA00004141"/>
    </source>
</evidence>
<keyword evidence="4 6" id="KW-1133">Transmembrane helix</keyword>
<feature type="transmembrane region" description="Helical" evidence="6">
    <location>
        <begin position="7"/>
        <end position="26"/>
    </location>
</feature>
<keyword evidence="9" id="KW-1185">Reference proteome</keyword>
<evidence type="ECO:0000313" key="9">
    <source>
        <dbReference type="Proteomes" id="UP000593932"/>
    </source>
</evidence>
<dbReference type="EMBL" id="CP063657">
    <property type="protein sequence ID" value="QOW23399.1"/>
    <property type="molecule type" value="Genomic_DNA"/>
</dbReference>
<dbReference type="PANTHER" id="PTHR38459">
    <property type="entry name" value="PROPHAGE BACTOPRENOL-LINKED GLUCOSE TRANSLOCASE HOMOLOG"/>
    <property type="match status" value="1"/>
</dbReference>
<evidence type="ECO:0000256" key="6">
    <source>
        <dbReference type="SAM" id="Phobius"/>
    </source>
</evidence>
<name>A0A7S6ZWN3_9GAMM</name>
<feature type="transmembrane region" description="Helical" evidence="6">
    <location>
        <begin position="95"/>
        <end position="117"/>
    </location>
</feature>
<accession>A0A7S6ZWN3</accession>
<evidence type="ECO:0000256" key="5">
    <source>
        <dbReference type="ARBA" id="ARBA00023136"/>
    </source>
</evidence>
<evidence type="ECO:0000259" key="7">
    <source>
        <dbReference type="Pfam" id="PF04138"/>
    </source>
</evidence>
<evidence type="ECO:0000256" key="3">
    <source>
        <dbReference type="ARBA" id="ARBA00022692"/>
    </source>
</evidence>
<evidence type="ECO:0000256" key="4">
    <source>
        <dbReference type="ARBA" id="ARBA00022989"/>
    </source>
</evidence>
<comment type="similarity">
    <text evidence="2">Belongs to the GtrA family.</text>
</comment>
<evidence type="ECO:0000313" key="8">
    <source>
        <dbReference type="EMBL" id="QOW23399.1"/>
    </source>
</evidence>